<dbReference type="Proteomes" id="UP001484239">
    <property type="component" value="Unassembled WGS sequence"/>
</dbReference>
<name>A0ABU9E8C7_9BACT</name>
<dbReference type="InterPro" id="IPR036390">
    <property type="entry name" value="WH_DNA-bd_sf"/>
</dbReference>
<dbReference type="InterPro" id="IPR036388">
    <property type="entry name" value="WH-like_DNA-bd_sf"/>
</dbReference>
<dbReference type="InterPro" id="IPR005149">
    <property type="entry name" value="Tscrpt_reg_PadR_N"/>
</dbReference>
<accession>A0ABU9E8C7</accession>
<evidence type="ECO:0000313" key="2">
    <source>
        <dbReference type="EMBL" id="MEK9500988.1"/>
    </source>
</evidence>
<reference evidence="2 3" key="1">
    <citation type="submission" date="2024-02" db="EMBL/GenBank/DDBJ databases">
        <title>A novel Gemmatimonadota bacterium.</title>
        <authorList>
            <person name="Du Z.-J."/>
            <person name="Ye Y.-Q."/>
        </authorList>
    </citation>
    <scope>NUCLEOTIDE SEQUENCE [LARGE SCALE GENOMIC DNA]</scope>
    <source>
        <strain evidence="2 3">DH-20</strain>
    </source>
</reference>
<keyword evidence="3" id="KW-1185">Reference proteome</keyword>
<sequence length="111" mass="12560">MATDKLGEFELLVLLSILRQGDEPFANRVRDDLEEHAHRRVTRGALYRTLDRLADKGFLRWSLDTAEVPERGGHPVRRLEVTEAGLAAVRRSRDVLTSFLRGLDPLLDAPS</sequence>
<comment type="caution">
    <text evidence="2">The sequence shown here is derived from an EMBL/GenBank/DDBJ whole genome shotgun (WGS) entry which is preliminary data.</text>
</comment>
<dbReference type="Gene3D" id="1.10.10.10">
    <property type="entry name" value="Winged helix-like DNA-binding domain superfamily/Winged helix DNA-binding domain"/>
    <property type="match status" value="1"/>
</dbReference>
<protein>
    <submittedName>
        <fullName evidence="2">Helix-turn-helix transcriptional regulator</fullName>
    </submittedName>
</protein>
<dbReference type="EMBL" id="JBBHLI010000004">
    <property type="protein sequence ID" value="MEK9500988.1"/>
    <property type="molecule type" value="Genomic_DNA"/>
</dbReference>
<dbReference type="SUPFAM" id="SSF46785">
    <property type="entry name" value="Winged helix' DNA-binding domain"/>
    <property type="match status" value="1"/>
</dbReference>
<dbReference type="RefSeq" id="WP_405276936.1">
    <property type="nucleotide sequence ID" value="NZ_CP144380.1"/>
</dbReference>
<evidence type="ECO:0000313" key="3">
    <source>
        <dbReference type="Proteomes" id="UP001484239"/>
    </source>
</evidence>
<organism evidence="2 3">
    <name type="scientific">Gaopeijia maritima</name>
    <dbReference type="NCBI Taxonomy" id="3119007"/>
    <lineage>
        <taxon>Bacteria</taxon>
        <taxon>Pseudomonadati</taxon>
        <taxon>Gemmatimonadota</taxon>
        <taxon>Longimicrobiia</taxon>
        <taxon>Gaopeijiales</taxon>
        <taxon>Gaopeijiaceae</taxon>
        <taxon>Gaopeijia</taxon>
    </lineage>
</organism>
<feature type="domain" description="Transcription regulator PadR N-terminal" evidence="1">
    <location>
        <begin position="14"/>
        <end position="89"/>
    </location>
</feature>
<evidence type="ECO:0000259" key="1">
    <source>
        <dbReference type="Pfam" id="PF03551"/>
    </source>
</evidence>
<gene>
    <name evidence="2" type="ORF">WI372_08370</name>
</gene>
<dbReference type="Pfam" id="PF03551">
    <property type="entry name" value="PadR"/>
    <property type="match status" value="1"/>
</dbReference>
<proteinExistence type="predicted"/>